<sequence>MKLSWDLCSTVHQKAIVQCLEGDWYAHYFLPRSLLNVIHCKLLYLAFQVSVPFDVCTNPYRALLFKTSKALINIDAYISFCKIELRGEDKMKHVTAIMGRWLDKLAVDQLIFHVAMFNFQNLLLLSPVLFMPSQATQSL</sequence>
<dbReference type="EMBL" id="JAQIZT010000003">
    <property type="protein sequence ID" value="KAJ7002580.1"/>
    <property type="molecule type" value="Genomic_DNA"/>
</dbReference>
<proteinExistence type="predicted"/>
<comment type="caution">
    <text evidence="1">The sequence shown here is derived from an EMBL/GenBank/DDBJ whole genome shotgun (WGS) entry which is preliminary data.</text>
</comment>
<dbReference type="Proteomes" id="UP001164929">
    <property type="component" value="Chromosome 3"/>
</dbReference>
<dbReference type="AlphaFoldDB" id="A0AAD6R563"/>
<accession>A0AAD6R563</accession>
<reference evidence="1" key="1">
    <citation type="journal article" date="2023" name="Mol. Ecol. Resour.">
        <title>Chromosome-level genome assembly of a triploid poplar Populus alba 'Berolinensis'.</title>
        <authorList>
            <person name="Chen S."/>
            <person name="Yu Y."/>
            <person name="Wang X."/>
            <person name="Wang S."/>
            <person name="Zhang T."/>
            <person name="Zhou Y."/>
            <person name="He R."/>
            <person name="Meng N."/>
            <person name="Wang Y."/>
            <person name="Liu W."/>
            <person name="Liu Z."/>
            <person name="Liu J."/>
            <person name="Guo Q."/>
            <person name="Huang H."/>
            <person name="Sederoff R.R."/>
            <person name="Wang G."/>
            <person name="Qu G."/>
            <person name="Chen S."/>
        </authorList>
    </citation>
    <scope>NUCLEOTIDE SEQUENCE</scope>
    <source>
        <strain evidence="1">SC-2020</strain>
    </source>
</reference>
<name>A0AAD6R563_9ROSI</name>
<organism evidence="1 2">
    <name type="scientific">Populus alba x Populus x berolinensis</name>
    <dbReference type="NCBI Taxonomy" id="444605"/>
    <lineage>
        <taxon>Eukaryota</taxon>
        <taxon>Viridiplantae</taxon>
        <taxon>Streptophyta</taxon>
        <taxon>Embryophyta</taxon>
        <taxon>Tracheophyta</taxon>
        <taxon>Spermatophyta</taxon>
        <taxon>Magnoliopsida</taxon>
        <taxon>eudicotyledons</taxon>
        <taxon>Gunneridae</taxon>
        <taxon>Pentapetalae</taxon>
        <taxon>rosids</taxon>
        <taxon>fabids</taxon>
        <taxon>Malpighiales</taxon>
        <taxon>Salicaceae</taxon>
        <taxon>Saliceae</taxon>
        <taxon>Populus</taxon>
    </lineage>
</organism>
<gene>
    <name evidence="1" type="ORF">NC653_007924</name>
</gene>
<keyword evidence="2" id="KW-1185">Reference proteome</keyword>
<evidence type="ECO:0000313" key="1">
    <source>
        <dbReference type="EMBL" id="KAJ7002580.1"/>
    </source>
</evidence>
<protein>
    <submittedName>
        <fullName evidence="1">Uncharacterized protein</fullName>
    </submittedName>
</protein>
<evidence type="ECO:0000313" key="2">
    <source>
        <dbReference type="Proteomes" id="UP001164929"/>
    </source>
</evidence>